<dbReference type="OrthoDB" id="9815017at2"/>
<dbReference type="GO" id="GO:0003677">
    <property type="term" value="F:DNA binding"/>
    <property type="evidence" value="ECO:0007669"/>
    <property type="project" value="UniProtKB-KW"/>
</dbReference>
<dbReference type="SUPFAM" id="SSF64288">
    <property type="entry name" value="Chorismate lyase-like"/>
    <property type="match status" value="1"/>
</dbReference>
<dbReference type="Pfam" id="PF00392">
    <property type="entry name" value="GntR"/>
    <property type="match status" value="1"/>
</dbReference>
<keyword evidence="1" id="KW-0805">Transcription regulation</keyword>
<dbReference type="CDD" id="cd07377">
    <property type="entry name" value="WHTH_GntR"/>
    <property type="match status" value="1"/>
</dbReference>
<dbReference type="InterPro" id="IPR050679">
    <property type="entry name" value="Bact_HTH_transcr_reg"/>
</dbReference>
<reference evidence="6" key="1">
    <citation type="submission" date="2016-04" db="EMBL/GenBank/DDBJ databases">
        <title>Draft genome sequence of Paludibacter jiangxiensis strain NM7.</title>
        <authorList>
            <person name="Qiu Y."/>
            <person name="Matsuura N."/>
            <person name="Ohashi A."/>
            <person name="Tourlousse M.D."/>
            <person name="Sekiguchi Y."/>
        </authorList>
    </citation>
    <scope>NUCLEOTIDE SEQUENCE [LARGE SCALE GENOMIC DNA]</scope>
    <source>
        <strain evidence="6">NM7</strain>
    </source>
</reference>
<feature type="domain" description="HTH gntR-type" evidence="4">
    <location>
        <begin position="4"/>
        <end position="72"/>
    </location>
</feature>
<reference evidence="6" key="2">
    <citation type="journal article" date="2017" name="Genome Announc.">
        <title>Draft genome sequence of Paludibacter jiangxiensis NM7(T), a propionate-producing fermentative bacterium.</title>
        <authorList>
            <person name="Qiu Y.-L."/>
            <person name="Tourlousse D.M."/>
            <person name="Matsuura N."/>
            <person name="Ohashi A."/>
            <person name="Sekiguchi Y."/>
        </authorList>
    </citation>
    <scope>NUCLEOTIDE SEQUENCE [LARGE SCALE GENOMIC DNA]</scope>
    <source>
        <strain evidence="6">NM7</strain>
    </source>
</reference>
<sequence>MAELPEHKKLYEALRRLISDGVYAEGDLLPSENELSSVHGVARHTVRKALDRLVVDGYILKHQGKGSVVKGVPKGIGILSLMSTTSAVGDNILTTKIIGRPEVRAWKEAFTFELSDVEKEVGCIYFERLRSLNGKPVFYDITMLPNLNFPRFTSLNLENKSLFDVLRTKYQIEVTGGVQQIFAIKADAKLQEHFRVRPGHPVLRLNRKLNTNKMGVYIYSQVFCITDELGLSGTF</sequence>
<evidence type="ECO:0000256" key="2">
    <source>
        <dbReference type="ARBA" id="ARBA00023125"/>
    </source>
</evidence>
<dbReference type="Proteomes" id="UP000076586">
    <property type="component" value="Unassembled WGS sequence"/>
</dbReference>
<dbReference type="SMART" id="SM00345">
    <property type="entry name" value="HTH_GNTR"/>
    <property type="match status" value="1"/>
</dbReference>
<dbReference type="SUPFAM" id="SSF46785">
    <property type="entry name" value="Winged helix' DNA-binding domain"/>
    <property type="match status" value="1"/>
</dbReference>
<evidence type="ECO:0000313" key="5">
    <source>
        <dbReference type="EMBL" id="GAT62499.1"/>
    </source>
</evidence>
<dbReference type="PANTHER" id="PTHR44846:SF17">
    <property type="entry name" value="GNTR-FAMILY TRANSCRIPTIONAL REGULATOR"/>
    <property type="match status" value="1"/>
</dbReference>
<dbReference type="GO" id="GO:0003700">
    <property type="term" value="F:DNA-binding transcription factor activity"/>
    <property type="evidence" value="ECO:0007669"/>
    <property type="project" value="InterPro"/>
</dbReference>
<dbReference type="InterPro" id="IPR036390">
    <property type="entry name" value="WH_DNA-bd_sf"/>
</dbReference>
<dbReference type="SMART" id="SM00866">
    <property type="entry name" value="UTRA"/>
    <property type="match status" value="1"/>
</dbReference>
<dbReference type="EMBL" id="BDCR01000002">
    <property type="protein sequence ID" value="GAT62499.1"/>
    <property type="molecule type" value="Genomic_DNA"/>
</dbReference>
<dbReference type="PRINTS" id="PR00035">
    <property type="entry name" value="HTHGNTR"/>
</dbReference>
<evidence type="ECO:0000259" key="4">
    <source>
        <dbReference type="PROSITE" id="PS50949"/>
    </source>
</evidence>
<name>A0A170ZBP1_9BACT</name>
<dbReference type="AlphaFoldDB" id="A0A170ZBP1"/>
<dbReference type="GO" id="GO:0045892">
    <property type="term" value="P:negative regulation of DNA-templated transcription"/>
    <property type="evidence" value="ECO:0007669"/>
    <property type="project" value="TreeGrafter"/>
</dbReference>
<dbReference type="PANTHER" id="PTHR44846">
    <property type="entry name" value="MANNOSYL-D-GLYCERATE TRANSPORT/METABOLISM SYSTEM REPRESSOR MNGR-RELATED"/>
    <property type="match status" value="1"/>
</dbReference>
<evidence type="ECO:0000313" key="6">
    <source>
        <dbReference type="Proteomes" id="UP000076586"/>
    </source>
</evidence>
<protein>
    <submittedName>
        <fullName evidence="5">GntR family transcriptional regulator</fullName>
    </submittedName>
</protein>
<organism evidence="5 6">
    <name type="scientific">Paludibacter jiangxiensis</name>
    <dbReference type="NCBI Taxonomy" id="681398"/>
    <lineage>
        <taxon>Bacteria</taxon>
        <taxon>Pseudomonadati</taxon>
        <taxon>Bacteroidota</taxon>
        <taxon>Bacteroidia</taxon>
        <taxon>Bacteroidales</taxon>
        <taxon>Paludibacteraceae</taxon>
        <taxon>Paludibacter</taxon>
    </lineage>
</organism>
<dbReference type="Gene3D" id="3.40.1410.10">
    <property type="entry name" value="Chorismate lyase-like"/>
    <property type="match status" value="1"/>
</dbReference>
<keyword evidence="2" id="KW-0238">DNA-binding</keyword>
<gene>
    <name evidence="5" type="ORF">PJIAN_258</name>
</gene>
<dbReference type="InterPro" id="IPR000524">
    <property type="entry name" value="Tscrpt_reg_HTH_GntR"/>
</dbReference>
<dbReference type="Gene3D" id="1.10.10.10">
    <property type="entry name" value="Winged helix-like DNA-binding domain superfamily/Winged helix DNA-binding domain"/>
    <property type="match status" value="1"/>
</dbReference>
<accession>A0A170ZBP1</accession>
<dbReference type="InterPro" id="IPR028978">
    <property type="entry name" value="Chorismate_lyase_/UTRA_dom_sf"/>
</dbReference>
<evidence type="ECO:0000256" key="3">
    <source>
        <dbReference type="ARBA" id="ARBA00023163"/>
    </source>
</evidence>
<dbReference type="STRING" id="681398.PJIAN_258"/>
<keyword evidence="6" id="KW-1185">Reference proteome</keyword>
<evidence type="ECO:0000256" key="1">
    <source>
        <dbReference type="ARBA" id="ARBA00023015"/>
    </source>
</evidence>
<comment type="caution">
    <text evidence="5">The sequence shown here is derived from an EMBL/GenBank/DDBJ whole genome shotgun (WGS) entry which is preliminary data.</text>
</comment>
<keyword evidence="3" id="KW-0804">Transcription</keyword>
<proteinExistence type="predicted"/>
<dbReference type="InterPro" id="IPR036388">
    <property type="entry name" value="WH-like_DNA-bd_sf"/>
</dbReference>
<dbReference type="InterPro" id="IPR011663">
    <property type="entry name" value="UTRA"/>
</dbReference>
<dbReference type="PROSITE" id="PS50949">
    <property type="entry name" value="HTH_GNTR"/>
    <property type="match status" value="1"/>
</dbReference>
<dbReference type="RefSeq" id="WP_068702873.1">
    <property type="nucleotide sequence ID" value="NZ_BDCR01000002.1"/>
</dbReference>
<dbReference type="Pfam" id="PF07702">
    <property type="entry name" value="UTRA"/>
    <property type="match status" value="1"/>
</dbReference>